<feature type="domain" description="Zinc finger CHC2-type" evidence="4">
    <location>
        <begin position="24"/>
        <end position="79"/>
    </location>
</feature>
<gene>
    <name evidence="5" type="ORF">EFP01_053</name>
</gene>
<proteinExistence type="predicted"/>
<dbReference type="EMBL" id="KY549443">
    <property type="protein sequence ID" value="APZ81980.1"/>
    <property type="molecule type" value="Genomic_DNA"/>
</dbReference>
<dbReference type="PANTHER" id="PTHR30313">
    <property type="entry name" value="DNA PRIMASE"/>
    <property type="match status" value="1"/>
</dbReference>
<dbReference type="PANTHER" id="PTHR30313:SF2">
    <property type="entry name" value="DNA PRIMASE"/>
    <property type="match status" value="1"/>
</dbReference>
<dbReference type="SMART" id="SM00400">
    <property type="entry name" value="ZnF_CHCC"/>
    <property type="match status" value="1"/>
</dbReference>
<name>A0A288TXS7_9CAUD</name>
<keyword evidence="6" id="KW-1185">Reference proteome</keyword>
<dbReference type="GO" id="GO:0008270">
    <property type="term" value="F:zinc ion binding"/>
    <property type="evidence" value="ECO:0007669"/>
    <property type="project" value="UniProtKB-KW"/>
</dbReference>
<dbReference type="Pfam" id="PF01807">
    <property type="entry name" value="Zn_ribbon_DnaG"/>
    <property type="match status" value="1"/>
</dbReference>
<evidence type="ECO:0000313" key="5">
    <source>
        <dbReference type="EMBL" id="APZ81980.1"/>
    </source>
</evidence>
<dbReference type="GO" id="GO:0003899">
    <property type="term" value="F:DNA-directed RNA polymerase activity"/>
    <property type="evidence" value="ECO:0007669"/>
    <property type="project" value="InterPro"/>
</dbReference>
<evidence type="ECO:0000256" key="2">
    <source>
        <dbReference type="ARBA" id="ARBA00022771"/>
    </source>
</evidence>
<dbReference type="InterPro" id="IPR002694">
    <property type="entry name" value="Znf_CHC2"/>
</dbReference>
<keyword evidence="1" id="KW-0479">Metal-binding</keyword>
<sequence length="351" mass="40120">MFSDLLTNELGIPKDIEHELRYNCPFCEPNHDYKLYVKVSDDNTNGLWICFKCGRKGNPISFVMEYFGVSFEEALEILEGYGYRFQNKNYIPKDDSLTDEEYLLLLLDTVGKPKTVEEEEDEKLTPPPLPQGFQLLSQNLYNPEAYPFLVYCHKRGFTLNDIIRHNIGYVLDSTVNLPSGRQIRLKNHLVFLTHGDDGQYQYWNTRAIADSYIKSFNAPSKDGEYSKKNTIFNLNIACKTPQVVITEGVPDALTLGESGVGTFGKQVTDAQINLILKSVTPEQPIYVYLDKDAKNEIKKLAERLYERHKETYIVISPTDKDPNSIGKERAWEIIKNHSVKADGVGIIKLML</sequence>
<evidence type="ECO:0000256" key="3">
    <source>
        <dbReference type="ARBA" id="ARBA00022833"/>
    </source>
</evidence>
<evidence type="ECO:0000256" key="1">
    <source>
        <dbReference type="ARBA" id="ARBA00022723"/>
    </source>
</evidence>
<dbReference type="SUPFAM" id="SSF57783">
    <property type="entry name" value="Zinc beta-ribbon"/>
    <property type="match status" value="1"/>
</dbReference>
<dbReference type="InterPro" id="IPR036977">
    <property type="entry name" value="DNA_primase_Znf_CHC2"/>
</dbReference>
<evidence type="ECO:0000259" key="4">
    <source>
        <dbReference type="SMART" id="SM00400"/>
    </source>
</evidence>
<accession>A0A288TXS7</accession>
<keyword evidence="2" id="KW-0863">Zinc-finger</keyword>
<reference evidence="6" key="1">
    <citation type="submission" date="2016-12" db="EMBL/GenBank/DDBJ databases">
        <authorList>
            <person name="Lee J.-H."/>
            <person name="Kim Y.-T."/>
            <person name="Kim J.-H."/>
            <person name="Ryu S.-R."/>
        </authorList>
    </citation>
    <scope>NUCLEOTIDE SEQUENCE [LARGE SCALE GENOMIC DNA]</scope>
</reference>
<dbReference type="Gene3D" id="3.90.580.10">
    <property type="entry name" value="Zinc finger, CHC2-type domain"/>
    <property type="match status" value="1"/>
</dbReference>
<keyword evidence="3" id="KW-0862">Zinc</keyword>
<dbReference type="SUPFAM" id="SSF56731">
    <property type="entry name" value="DNA primase core"/>
    <property type="match status" value="1"/>
</dbReference>
<dbReference type="Proteomes" id="UP000224269">
    <property type="component" value="Segment"/>
</dbReference>
<evidence type="ECO:0000313" key="6">
    <source>
        <dbReference type="Proteomes" id="UP000224269"/>
    </source>
</evidence>
<dbReference type="Gene3D" id="3.40.1360.10">
    <property type="match status" value="1"/>
</dbReference>
<dbReference type="GO" id="GO:0003677">
    <property type="term" value="F:DNA binding"/>
    <property type="evidence" value="ECO:0007669"/>
    <property type="project" value="InterPro"/>
</dbReference>
<organism evidence="5 6">
    <name type="scientific">Enterococcus phage EFP01</name>
    <dbReference type="NCBI Taxonomy" id="1926594"/>
    <lineage>
        <taxon>Viruses</taxon>
        <taxon>Duplodnaviria</taxon>
        <taxon>Heunggongvirae</taxon>
        <taxon>Uroviricota</taxon>
        <taxon>Caudoviricetes</taxon>
        <taxon>Herelleviridae</taxon>
        <taxon>Brockvirinae</taxon>
        <taxon>Schiekvirus</taxon>
        <taxon>Schiekvirus EFP01</taxon>
    </lineage>
</organism>
<dbReference type="GO" id="GO:0006269">
    <property type="term" value="P:DNA replication, synthesis of primer"/>
    <property type="evidence" value="ECO:0007669"/>
    <property type="project" value="TreeGrafter"/>
</dbReference>
<protein>
    <submittedName>
        <fullName evidence="5">Putative primase</fullName>
    </submittedName>
</protein>
<dbReference type="InterPro" id="IPR050219">
    <property type="entry name" value="DnaG_primase"/>
</dbReference>